<evidence type="ECO:0000313" key="2">
    <source>
        <dbReference type="EMBL" id="MEH7827480.1"/>
    </source>
</evidence>
<dbReference type="InterPro" id="IPR004360">
    <property type="entry name" value="Glyas_Fos-R_dOase_dom"/>
</dbReference>
<proteinExistence type="predicted"/>
<dbReference type="RefSeq" id="WP_335420401.1">
    <property type="nucleotide sequence ID" value="NZ_JBALHR010000002.1"/>
</dbReference>
<name>A0ABU8BS06_9RHOB</name>
<dbReference type="CDD" id="cd07247">
    <property type="entry name" value="SgaA_N_like"/>
    <property type="match status" value="2"/>
</dbReference>
<dbReference type="Pfam" id="PF18029">
    <property type="entry name" value="Glyoxalase_6"/>
    <property type="match status" value="1"/>
</dbReference>
<evidence type="ECO:0000259" key="1">
    <source>
        <dbReference type="PROSITE" id="PS51819"/>
    </source>
</evidence>
<dbReference type="InterPro" id="IPR052164">
    <property type="entry name" value="Anthracycline_SecMetBiosynth"/>
</dbReference>
<comment type="caution">
    <text evidence="2">The sequence shown here is derived from an EMBL/GenBank/DDBJ whole genome shotgun (WGS) entry which is preliminary data.</text>
</comment>
<sequence length="254" mass="26588">MALLGAPCWYELTTADPDTTTRFFGPLLGWSFRDAGMEGFDYTLAHARRDGAETIVAGLYPPFDGQPEAWLVYFAADDLDATLMRAIGLGATILQPASDVPGTGRFAVLADPQGAAFGLFQPLDGLQGGAFAPPAAGHGCWHELMVPDPVAAMTFYRAVLGWQESTVMPMGETGAYRLFGWQGQDIGGMMGLPAPDAPPCWLPYFGVESIAGAMAKITASGGTVVMGPMPVPGDAVVCIAQDPRGSHFALVGGT</sequence>
<keyword evidence="3" id="KW-1185">Reference proteome</keyword>
<dbReference type="EMBL" id="JBALHR010000002">
    <property type="protein sequence ID" value="MEH7827480.1"/>
    <property type="molecule type" value="Genomic_DNA"/>
</dbReference>
<dbReference type="PANTHER" id="PTHR33993">
    <property type="entry name" value="GLYOXALASE-RELATED"/>
    <property type="match status" value="1"/>
</dbReference>
<accession>A0ABU8BS06</accession>
<dbReference type="InterPro" id="IPR041581">
    <property type="entry name" value="Glyoxalase_6"/>
</dbReference>
<feature type="domain" description="VOC" evidence="1">
    <location>
        <begin position="6"/>
        <end position="122"/>
    </location>
</feature>
<dbReference type="InterPro" id="IPR037523">
    <property type="entry name" value="VOC_core"/>
</dbReference>
<dbReference type="PROSITE" id="PS51819">
    <property type="entry name" value="VOC"/>
    <property type="match status" value="2"/>
</dbReference>
<dbReference type="Pfam" id="PF00903">
    <property type="entry name" value="Glyoxalase"/>
    <property type="match status" value="1"/>
</dbReference>
<dbReference type="InterPro" id="IPR029068">
    <property type="entry name" value="Glyas_Bleomycin-R_OHBP_Dase"/>
</dbReference>
<dbReference type="Gene3D" id="3.10.180.10">
    <property type="entry name" value="2,3-Dihydroxybiphenyl 1,2-Dioxygenase, domain 1"/>
    <property type="match status" value="2"/>
</dbReference>
<evidence type="ECO:0000313" key="3">
    <source>
        <dbReference type="Proteomes" id="UP001431963"/>
    </source>
</evidence>
<feature type="domain" description="VOC" evidence="1">
    <location>
        <begin position="137"/>
        <end position="253"/>
    </location>
</feature>
<dbReference type="PANTHER" id="PTHR33993:SF14">
    <property type="entry name" value="GB|AAF24581.1"/>
    <property type="match status" value="1"/>
</dbReference>
<dbReference type="SUPFAM" id="SSF54593">
    <property type="entry name" value="Glyoxalase/Bleomycin resistance protein/Dihydroxybiphenyl dioxygenase"/>
    <property type="match status" value="2"/>
</dbReference>
<reference evidence="2" key="1">
    <citation type="submission" date="2024-02" db="EMBL/GenBank/DDBJ databases">
        <title>Genome sequences of strain Gemmobacter sp. JM10B15.</title>
        <authorList>
            <person name="Zhang M."/>
        </authorList>
    </citation>
    <scope>NUCLEOTIDE SEQUENCE</scope>
    <source>
        <strain evidence="2">JM10B15</strain>
    </source>
</reference>
<gene>
    <name evidence="2" type="ORF">V6590_04900</name>
</gene>
<protein>
    <submittedName>
        <fullName evidence="2">VOC family protein</fullName>
    </submittedName>
</protein>
<dbReference type="Proteomes" id="UP001431963">
    <property type="component" value="Unassembled WGS sequence"/>
</dbReference>
<organism evidence="2 3">
    <name type="scientific">Gemmobacter denitrificans</name>
    <dbReference type="NCBI Taxonomy" id="3123040"/>
    <lineage>
        <taxon>Bacteria</taxon>
        <taxon>Pseudomonadati</taxon>
        <taxon>Pseudomonadota</taxon>
        <taxon>Alphaproteobacteria</taxon>
        <taxon>Rhodobacterales</taxon>
        <taxon>Paracoccaceae</taxon>
        <taxon>Gemmobacter</taxon>
    </lineage>
</organism>